<keyword evidence="1" id="KW-0238">DNA-binding</keyword>
<evidence type="ECO:0000313" key="2">
    <source>
        <dbReference type="Proteomes" id="UP000199065"/>
    </source>
</evidence>
<dbReference type="AlphaFoldDB" id="A0A1I2U9I5"/>
<sequence length="198" mass="22349">MSHSFDTEVLTARQRELFGALLESFLAEGFADFTIDSAVKRFRCSKSTLYALGDSVDEIVRRTLISFFQEISRRTHIALQGHRTKRAELEAYFRCISNCLEPVSPAFMCDLATRPLARELYDTNTKAATARISNMIRAGIENGEFRHASPEFLGIIVEGAMQQIQQGRIADAVPAAQAYRELGRLVLYGLVEEKKFYI</sequence>
<proteinExistence type="predicted"/>
<keyword evidence="2" id="KW-1185">Reference proteome</keyword>
<dbReference type="EMBL" id="FOPJ01000012">
    <property type="protein sequence ID" value="SFG73748.1"/>
    <property type="molecule type" value="Genomic_DNA"/>
</dbReference>
<dbReference type="SUPFAM" id="SSF48498">
    <property type="entry name" value="Tetracyclin repressor-like, C-terminal domain"/>
    <property type="match status" value="1"/>
</dbReference>
<dbReference type="OrthoDB" id="5181477at2"/>
<dbReference type="InterPro" id="IPR009057">
    <property type="entry name" value="Homeodomain-like_sf"/>
</dbReference>
<evidence type="ECO:0000313" key="1">
    <source>
        <dbReference type="EMBL" id="SFG73748.1"/>
    </source>
</evidence>
<dbReference type="Proteomes" id="UP000199065">
    <property type="component" value="Unassembled WGS sequence"/>
</dbReference>
<name>A0A1I2U9I5_9CORY</name>
<dbReference type="STRING" id="185761.SAMN05660282_01789"/>
<reference evidence="1 2" key="1">
    <citation type="submission" date="2016-10" db="EMBL/GenBank/DDBJ databases">
        <authorList>
            <person name="de Groot N.N."/>
        </authorList>
    </citation>
    <scope>NUCLEOTIDE SEQUENCE [LARGE SCALE GENOMIC DNA]</scope>
    <source>
        <strain>J11</strain>
        <strain evidence="2">PG 39</strain>
    </source>
</reference>
<protein>
    <submittedName>
        <fullName evidence="1">DNA-binding transcriptional regulator, AcrR family</fullName>
    </submittedName>
</protein>
<organism evidence="1 2">
    <name type="scientific">Corynebacterium spheniscorum</name>
    <dbReference type="NCBI Taxonomy" id="185761"/>
    <lineage>
        <taxon>Bacteria</taxon>
        <taxon>Bacillati</taxon>
        <taxon>Actinomycetota</taxon>
        <taxon>Actinomycetes</taxon>
        <taxon>Mycobacteriales</taxon>
        <taxon>Corynebacteriaceae</taxon>
        <taxon>Corynebacterium</taxon>
    </lineage>
</organism>
<gene>
    <name evidence="1" type="ORF">SAMN05660282_01789</name>
</gene>
<dbReference type="SUPFAM" id="SSF46689">
    <property type="entry name" value="Homeodomain-like"/>
    <property type="match status" value="1"/>
</dbReference>
<accession>A0A1I2U9I5</accession>
<dbReference type="Gene3D" id="1.10.357.10">
    <property type="entry name" value="Tetracycline Repressor, domain 2"/>
    <property type="match status" value="1"/>
</dbReference>
<dbReference type="RefSeq" id="WP_092286548.1">
    <property type="nucleotide sequence ID" value="NZ_FOPJ01000012.1"/>
</dbReference>
<dbReference type="InterPro" id="IPR036271">
    <property type="entry name" value="Tet_transcr_reg_TetR-rel_C_sf"/>
</dbReference>
<dbReference type="GO" id="GO:0003677">
    <property type="term" value="F:DNA binding"/>
    <property type="evidence" value="ECO:0007669"/>
    <property type="project" value="UniProtKB-KW"/>
</dbReference>